<proteinExistence type="predicted"/>
<dbReference type="HOGENOM" id="CLU_133118_0_0_5"/>
<organism evidence="2 3">
    <name type="scientific">Litoreibacter arenae DSM 19593</name>
    <dbReference type="NCBI Taxonomy" id="1123360"/>
    <lineage>
        <taxon>Bacteria</taxon>
        <taxon>Pseudomonadati</taxon>
        <taxon>Pseudomonadota</taxon>
        <taxon>Alphaproteobacteria</taxon>
        <taxon>Rhodobacterales</taxon>
        <taxon>Roseobacteraceae</taxon>
        <taxon>Litoreibacter</taxon>
    </lineage>
</organism>
<dbReference type="EMBL" id="AONI01000008">
    <property type="protein sequence ID" value="EPX80612.1"/>
    <property type="molecule type" value="Genomic_DNA"/>
</dbReference>
<feature type="transmembrane region" description="Helical" evidence="1">
    <location>
        <begin position="31"/>
        <end position="48"/>
    </location>
</feature>
<comment type="caution">
    <text evidence="2">The sequence shown here is derived from an EMBL/GenBank/DDBJ whole genome shotgun (WGS) entry which is preliminary data.</text>
</comment>
<gene>
    <name evidence="2" type="ORF">thalar_00832</name>
</gene>
<evidence type="ECO:0000256" key="1">
    <source>
        <dbReference type="SAM" id="Phobius"/>
    </source>
</evidence>
<keyword evidence="3" id="KW-1185">Reference proteome</keyword>
<evidence type="ECO:0000313" key="3">
    <source>
        <dbReference type="Proteomes" id="UP000015351"/>
    </source>
</evidence>
<name>S9QLK8_9RHOB</name>
<dbReference type="OrthoDB" id="8601734at2"/>
<keyword evidence="1" id="KW-0472">Membrane</keyword>
<sequence>MFFELIGTLVAGAAVALIVWAVNRTLKGRLPSWLVPVSAGAAMLLATISSEYSWFSRTQASMPGGMVVADKVEERVFYRPWTYAKPFVSRFVAVDRASLRTHPEQPEQKLVDLVFYGRWTRTAKIPVLFDCAAGKRADIVDGIEFGDEGEVTNAQWRDLSSEDPILRAACKET</sequence>
<accession>S9QLK8</accession>
<keyword evidence="1" id="KW-1133">Transmembrane helix</keyword>
<dbReference type="PATRIC" id="fig|1123360.3.peg.822"/>
<dbReference type="STRING" id="1123360.thalar_00832"/>
<reference evidence="3" key="1">
    <citation type="journal article" date="2013" name="Stand. Genomic Sci.">
        <title>Genome sequence of the Litoreibacter arenae type strain (DSM 19593(T)), a member of the Roseobacter clade isolated from sea sand.</title>
        <authorList>
            <person name="Riedel T."/>
            <person name="Fiebig A."/>
            <person name="Petersen J."/>
            <person name="Gronow S."/>
            <person name="Kyrpides N.C."/>
            <person name="Goker M."/>
            <person name="Klenk H.P."/>
        </authorList>
    </citation>
    <scope>NUCLEOTIDE SEQUENCE [LARGE SCALE GENOMIC DNA]</scope>
    <source>
        <strain evidence="3">DSM 19593</strain>
    </source>
</reference>
<protein>
    <submittedName>
        <fullName evidence="2">Uncharacterized protein</fullName>
    </submittedName>
</protein>
<dbReference type="AlphaFoldDB" id="S9QLK8"/>
<dbReference type="eggNOG" id="ENOG5032P1D">
    <property type="taxonomic scope" value="Bacteria"/>
</dbReference>
<dbReference type="Proteomes" id="UP000015351">
    <property type="component" value="Unassembled WGS sequence"/>
</dbReference>
<dbReference type="RefSeq" id="WP_021099405.1">
    <property type="nucleotide sequence ID" value="NZ_KE557306.1"/>
</dbReference>
<keyword evidence="1" id="KW-0812">Transmembrane</keyword>
<evidence type="ECO:0000313" key="2">
    <source>
        <dbReference type="EMBL" id="EPX80612.1"/>
    </source>
</evidence>